<dbReference type="Proteomes" id="UP001054821">
    <property type="component" value="Chromosome 1"/>
</dbReference>
<keyword evidence="3" id="KW-1185">Reference proteome</keyword>
<dbReference type="EMBL" id="JAJFAZ020000001">
    <property type="protein sequence ID" value="KAI5351144.1"/>
    <property type="molecule type" value="Genomic_DNA"/>
</dbReference>
<proteinExistence type="predicted"/>
<feature type="compositionally biased region" description="Acidic residues" evidence="1">
    <location>
        <begin position="189"/>
        <end position="198"/>
    </location>
</feature>
<organism evidence="2 3">
    <name type="scientific">Prunus dulcis</name>
    <name type="common">Almond</name>
    <name type="synonym">Amygdalus dulcis</name>
    <dbReference type="NCBI Taxonomy" id="3755"/>
    <lineage>
        <taxon>Eukaryota</taxon>
        <taxon>Viridiplantae</taxon>
        <taxon>Streptophyta</taxon>
        <taxon>Embryophyta</taxon>
        <taxon>Tracheophyta</taxon>
        <taxon>Spermatophyta</taxon>
        <taxon>Magnoliopsida</taxon>
        <taxon>eudicotyledons</taxon>
        <taxon>Gunneridae</taxon>
        <taxon>Pentapetalae</taxon>
        <taxon>rosids</taxon>
        <taxon>fabids</taxon>
        <taxon>Rosales</taxon>
        <taxon>Rosaceae</taxon>
        <taxon>Amygdaloideae</taxon>
        <taxon>Amygdaleae</taxon>
        <taxon>Prunus</taxon>
    </lineage>
</organism>
<gene>
    <name evidence="2" type="ORF">L3X38_004035</name>
</gene>
<feature type="compositionally biased region" description="Basic residues" evidence="1">
    <location>
        <begin position="296"/>
        <end position="307"/>
    </location>
</feature>
<reference evidence="2 3" key="1">
    <citation type="journal article" date="2022" name="G3 (Bethesda)">
        <title>Whole-genome sequence and methylome profiling of the almond [Prunus dulcis (Mill.) D.A. Webb] cultivar 'Nonpareil'.</title>
        <authorList>
            <person name="D'Amico-Willman K.M."/>
            <person name="Ouma W.Z."/>
            <person name="Meulia T."/>
            <person name="Sideli G.M."/>
            <person name="Gradziel T.M."/>
            <person name="Fresnedo-Ramirez J."/>
        </authorList>
    </citation>
    <scope>NUCLEOTIDE SEQUENCE [LARGE SCALE GENOMIC DNA]</scope>
    <source>
        <strain evidence="2">Clone GOH B32 T37-40</strain>
    </source>
</reference>
<dbReference type="AlphaFoldDB" id="A0AAD4ZN82"/>
<protein>
    <submittedName>
        <fullName evidence="2">Uncharacterized protein</fullName>
    </submittedName>
</protein>
<evidence type="ECO:0000313" key="3">
    <source>
        <dbReference type="Proteomes" id="UP001054821"/>
    </source>
</evidence>
<feature type="compositionally biased region" description="Acidic residues" evidence="1">
    <location>
        <begin position="206"/>
        <end position="252"/>
    </location>
</feature>
<evidence type="ECO:0000313" key="2">
    <source>
        <dbReference type="EMBL" id="KAI5351144.1"/>
    </source>
</evidence>
<accession>A0AAD4ZN82</accession>
<comment type="caution">
    <text evidence="2">The sequence shown here is derived from an EMBL/GenBank/DDBJ whole genome shotgun (WGS) entry which is preliminary data.</text>
</comment>
<feature type="region of interest" description="Disordered" evidence="1">
    <location>
        <begin position="189"/>
        <end position="307"/>
    </location>
</feature>
<name>A0AAD4ZN82_PRUDU</name>
<evidence type="ECO:0000256" key="1">
    <source>
        <dbReference type="SAM" id="MobiDB-lite"/>
    </source>
</evidence>
<sequence length="307" mass="34428">MQSLGTAEPRVPKRPPRTMLKVMKVLASDQEIKASLKGFNAEDWLAESTNYLLFRNEYVRYKHYPTVINNSAKEGVCSVGPNFQASEIKIPSWSVQVVGWGDANDCEVLDIPRGKSSTCLPLPEDVKYVSASTATQLLDMISGLNSLLFSKCMATRTIISELRQGTHTQHNHNPLARKEIADAEDDFGFVYGDDEENDNGFQTSSEDGEEDEEDEENVEDEEDEENMEDEEVEENGDEDENDQEDEEDEVSVEETTTKPPPPNTKGKRAVAIKGNGKASPQKRKTSLPKPEPKPHPISKRLRLRKKT</sequence>